<keyword evidence="7 14" id="KW-0460">Magnesium</keyword>
<feature type="domain" description="Phosphoacetylglucosamine mutase AMG1" evidence="19">
    <location>
        <begin position="301"/>
        <end position="370"/>
    </location>
</feature>
<dbReference type="SUPFAM" id="SSF53738">
    <property type="entry name" value="Phosphoglucomutase, first 3 domains"/>
    <property type="match status" value="3"/>
</dbReference>
<organism evidence="21 22">
    <name type="scientific">Cotesia congregata</name>
    <name type="common">Parasitoid wasp</name>
    <name type="synonym">Apanteles congregatus</name>
    <dbReference type="NCBI Taxonomy" id="51543"/>
    <lineage>
        <taxon>Eukaryota</taxon>
        <taxon>Metazoa</taxon>
        <taxon>Ecdysozoa</taxon>
        <taxon>Arthropoda</taxon>
        <taxon>Hexapoda</taxon>
        <taxon>Insecta</taxon>
        <taxon>Pterygota</taxon>
        <taxon>Neoptera</taxon>
        <taxon>Endopterygota</taxon>
        <taxon>Hymenoptera</taxon>
        <taxon>Apocrita</taxon>
        <taxon>Ichneumonoidea</taxon>
        <taxon>Braconidae</taxon>
        <taxon>Microgastrinae</taxon>
        <taxon>Cotesia</taxon>
    </lineage>
</organism>
<dbReference type="InterPro" id="IPR016657">
    <property type="entry name" value="PAGM"/>
</dbReference>
<dbReference type="PANTHER" id="PTHR45955:SF1">
    <property type="entry name" value="PHOSPHOACETYLGLUCOSAMINE MUTASE"/>
    <property type="match status" value="1"/>
</dbReference>
<accession>A0A8J2MFE7</accession>
<keyword evidence="6 14" id="KW-0479">Metal-binding</keyword>
<dbReference type="GO" id="GO:0005975">
    <property type="term" value="P:carbohydrate metabolic process"/>
    <property type="evidence" value="ECO:0007669"/>
    <property type="project" value="InterPro"/>
</dbReference>
<feature type="domain" description="Alpha-D-phosphohexomutase C-terminal" evidence="17">
    <location>
        <begin position="436"/>
        <end position="481"/>
    </location>
</feature>
<comment type="similarity">
    <text evidence="3 14">Belongs to the phosphohexose mutase family.</text>
</comment>
<dbReference type="Pfam" id="PF02878">
    <property type="entry name" value="PGM_PMM_I"/>
    <property type="match status" value="2"/>
</dbReference>
<dbReference type="EC" id="5.4.2.3" evidence="4 14"/>
<feature type="binding site" evidence="16">
    <location>
        <position position="280"/>
    </location>
    <ligand>
        <name>Mg(2+)</name>
        <dbReference type="ChEBI" id="CHEBI:18420"/>
    </ligand>
</feature>
<comment type="caution">
    <text evidence="21">The sequence shown here is derived from an EMBL/GenBank/DDBJ whole genome shotgun (WGS) entry which is preliminary data.</text>
</comment>
<evidence type="ECO:0000256" key="2">
    <source>
        <dbReference type="ARBA" id="ARBA00004865"/>
    </source>
</evidence>
<evidence type="ECO:0000259" key="18">
    <source>
        <dbReference type="Pfam" id="PF02878"/>
    </source>
</evidence>
<evidence type="ECO:0000256" key="6">
    <source>
        <dbReference type="ARBA" id="ARBA00022723"/>
    </source>
</evidence>
<evidence type="ECO:0000256" key="9">
    <source>
        <dbReference type="ARBA" id="ARBA00023277"/>
    </source>
</evidence>
<dbReference type="Gene3D" id="3.30.310.50">
    <property type="entry name" value="Alpha-D-phosphohexomutase, C-terminal domain"/>
    <property type="match status" value="1"/>
</dbReference>
<dbReference type="GO" id="GO:0006048">
    <property type="term" value="P:UDP-N-acetylglucosamine biosynthetic process"/>
    <property type="evidence" value="ECO:0007669"/>
    <property type="project" value="UniProtKB-UniRule"/>
</dbReference>
<evidence type="ECO:0000313" key="22">
    <source>
        <dbReference type="Proteomes" id="UP000786811"/>
    </source>
</evidence>
<evidence type="ECO:0000256" key="11">
    <source>
        <dbReference type="ARBA" id="ARBA00031926"/>
    </source>
</evidence>
<evidence type="ECO:0000256" key="1">
    <source>
        <dbReference type="ARBA" id="ARBA00000558"/>
    </source>
</evidence>
<comment type="catalytic activity">
    <reaction evidence="1 14">
        <text>N-acetyl-alpha-D-glucosamine 1-phosphate = N-acetyl-D-glucosamine 6-phosphate</text>
        <dbReference type="Rhea" id="RHEA:23804"/>
        <dbReference type="ChEBI" id="CHEBI:57513"/>
        <dbReference type="ChEBI" id="CHEBI:57776"/>
        <dbReference type="EC" id="5.4.2.3"/>
    </reaction>
</comment>
<feature type="domain" description="Alpha-D-phosphohexomutase alpha/beta/alpha" evidence="18">
    <location>
        <begin position="109"/>
        <end position="170"/>
    </location>
</feature>
<dbReference type="FunFam" id="3.30.310.50:FF:000003">
    <property type="entry name" value="Phosphoacetylglucosamine mutase"/>
    <property type="match status" value="1"/>
</dbReference>
<dbReference type="OrthoDB" id="1928at2759"/>
<evidence type="ECO:0000259" key="20">
    <source>
        <dbReference type="Pfam" id="PF21405"/>
    </source>
</evidence>
<evidence type="ECO:0000256" key="3">
    <source>
        <dbReference type="ARBA" id="ARBA00010231"/>
    </source>
</evidence>
<dbReference type="Proteomes" id="UP000786811">
    <property type="component" value="Unassembled WGS sequence"/>
</dbReference>
<keyword evidence="5" id="KW-0597">Phosphoprotein</keyword>
<feature type="binding site" evidence="16">
    <location>
        <position position="282"/>
    </location>
    <ligand>
        <name>Mg(2+)</name>
        <dbReference type="ChEBI" id="CHEBI:18420"/>
    </ligand>
</feature>
<dbReference type="Pfam" id="PF00408">
    <property type="entry name" value="PGM_PMM_IV"/>
    <property type="match status" value="1"/>
</dbReference>
<evidence type="ECO:0000256" key="15">
    <source>
        <dbReference type="PIRSR" id="PIRSR016408-1"/>
    </source>
</evidence>
<dbReference type="SUPFAM" id="SSF55957">
    <property type="entry name" value="Phosphoglucomutase, C-terminal domain"/>
    <property type="match status" value="1"/>
</dbReference>
<sequence length="497" mass="55224">MDYAAIDEISRADYPNNNLKNIQYGTAGFRMRAELIPHVVYRMGVLSVLRSKFFNGAAIGLMITASHNEEPDNGIKIVDPAGEMLEADWEKIATEFARVPDSELIDKIKKIIREKNIDENAPALIVIGRDTRESGVSLSQAAVKPIKFMKAVVKDFGVITTPQLHYLVVCINTKELYGVATIEGYFDKLSSAFKKSQTVENKIVKKINYKNEVYVDAANGVGAFAAKKFKEQLSNFLTINIFNDGDGKLNYKCGADFVKIHQAPPLNNPSKPYLKCASIDGDADRLVYYYVDEKNEFNLLDGDKIAILIVSYLKELIEASGLSIKLGLVQTAYANGASTNYVTETLKVPVAFTETGVKHLHHQAQQFDIGAVGDALSDMLLVETILYAKDWDIVTWKQCYSDFPNKQLKVKVVDRNIIKTTDAERQCTSPMGLQDKIDQLVSQYPKGRSFVRPSGTEDIIRVYTECQNQTDVDKLAAQVALAVYEYAGGVGEKPIVP</sequence>
<keyword evidence="9" id="KW-0119">Carbohydrate metabolism</keyword>
<evidence type="ECO:0000259" key="19">
    <source>
        <dbReference type="Pfam" id="PF21404"/>
    </source>
</evidence>
<dbReference type="GO" id="GO:0004610">
    <property type="term" value="F:phosphoacetylglucosamine mutase activity"/>
    <property type="evidence" value="ECO:0007669"/>
    <property type="project" value="UniProtKB-UniRule"/>
</dbReference>
<evidence type="ECO:0000256" key="13">
    <source>
        <dbReference type="ARBA" id="ARBA00059527"/>
    </source>
</evidence>
<keyword evidence="10" id="KW-0961">Cell wall biogenesis/degradation</keyword>
<evidence type="ECO:0000256" key="12">
    <source>
        <dbReference type="ARBA" id="ARBA00032065"/>
    </source>
</evidence>
<comment type="pathway">
    <text evidence="2 14">Nucleotide-sugar biosynthesis; UDP-N-acetyl-alpha-D-glucosamine biosynthesis; N-acetyl-alpha-D-glucosamine 1-phosphate from alpha-D-glucosamine 6-phosphate (route I): step 2/2.</text>
</comment>
<evidence type="ECO:0000259" key="17">
    <source>
        <dbReference type="Pfam" id="PF00408"/>
    </source>
</evidence>
<dbReference type="AlphaFoldDB" id="A0A8J2MFE7"/>
<dbReference type="InterPro" id="IPR036900">
    <property type="entry name" value="A-D-PHexomutase_C_sf"/>
</dbReference>
<dbReference type="InterPro" id="IPR016055">
    <property type="entry name" value="A-D-PHexomutase_a/b/a-I/II/III"/>
</dbReference>
<name>A0A8J2MFE7_COTCN</name>
<dbReference type="InterPro" id="IPR005843">
    <property type="entry name" value="A-D-PHexomutase_C"/>
</dbReference>
<reference evidence="21" key="1">
    <citation type="submission" date="2021-04" db="EMBL/GenBank/DDBJ databases">
        <authorList>
            <person name="Chebbi M.A.C M."/>
        </authorList>
    </citation>
    <scope>NUCLEOTIDE SEQUENCE</scope>
</reference>
<evidence type="ECO:0000256" key="16">
    <source>
        <dbReference type="PIRSR" id="PIRSR016408-3"/>
    </source>
</evidence>
<dbReference type="EMBL" id="CAJNRD030001119">
    <property type="protein sequence ID" value="CAG5088851.1"/>
    <property type="molecule type" value="Genomic_DNA"/>
</dbReference>
<comment type="function">
    <text evidence="13">Catalyzes the conversion of GlcNAc-6-P into GlcNAc-1-P during the synthesis of uridine diphosphate/UDP-GlcNAc, which is a biosynthetic precursor of chitin and also supplies the amino sugars for N-linked oligosaccharides of glycoproteins.</text>
</comment>
<evidence type="ECO:0000256" key="14">
    <source>
        <dbReference type="PIRNR" id="PIRNR016408"/>
    </source>
</evidence>
<dbReference type="InterPro" id="IPR005844">
    <property type="entry name" value="A-D-PHexomutase_a/b/a-I"/>
</dbReference>
<dbReference type="FunFam" id="3.40.120.10:FF:000023">
    <property type="entry name" value="Phosphoacetylglucosamine mutase"/>
    <property type="match status" value="1"/>
</dbReference>
<dbReference type="InterPro" id="IPR049023">
    <property type="entry name" value="AMG1_II"/>
</dbReference>
<feature type="binding site" evidence="16">
    <location>
        <position position="284"/>
    </location>
    <ligand>
        <name>Mg(2+)</name>
        <dbReference type="ChEBI" id="CHEBI:18420"/>
    </ligand>
</feature>
<feature type="active site" description="Phosphoserine intermediate" evidence="15">
    <location>
        <position position="66"/>
    </location>
</feature>
<feature type="domain" description="Alpha-D-phosphohexomutase alpha/beta/alpha" evidence="18">
    <location>
        <begin position="56"/>
        <end position="97"/>
    </location>
</feature>
<dbReference type="Gene3D" id="3.40.120.10">
    <property type="entry name" value="Alpha-D-Glucose-1,6-Bisphosphate, subunit A, domain 3"/>
    <property type="match status" value="2"/>
</dbReference>
<proteinExistence type="inferred from homology"/>
<feature type="domain" description="Phosphoacetylglucosamine mutase AMG1" evidence="20">
    <location>
        <begin position="179"/>
        <end position="287"/>
    </location>
</feature>
<evidence type="ECO:0000313" key="21">
    <source>
        <dbReference type="EMBL" id="CAG5088851.1"/>
    </source>
</evidence>
<gene>
    <name evidence="21" type="ORF">HICCMSTLAB_LOCUS5004</name>
</gene>
<dbReference type="CDD" id="cd03086">
    <property type="entry name" value="PGM3"/>
    <property type="match status" value="1"/>
</dbReference>
<dbReference type="Pfam" id="PF21405">
    <property type="entry name" value="AMG1_II"/>
    <property type="match status" value="1"/>
</dbReference>
<feature type="binding site" description="via phosphate group" evidence="16">
    <location>
        <position position="66"/>
    </location>
    <ligand>
        <name>Mg(2+)</name>
        <dbReference type="ChEBI" id="CHEBI:18420"/>
    </ligand>
</feature>
<dbReference type="Pfam" id="PF21404">
    <property type="entry name" value="AMG1_III"/>
    <property type="match status" value="1"/>
</dbReference>
<evidence type="ECO:0000256" key="5">
    <source>
        <dbReference type="ARBA" id="ARBA00022553"/>
    </source>
</evidence>
<comment type="cofactor">
    <cofactor evidence="14 16">
        <name>Mg(2+)</name>
        <dbReference type="ChEBI" id="CHEBI:18420"/>
    </cofactor>
    <text evidence="14 16">Binds 1 Mg(2+) ion per subunit.</text>
</comment>
<dbReference type="PANTHER" id="PTHR45955">
    <property type="entry name" value="PHOSPHOACETYLGLUCOSAMINE MUTASE"/>
    <property type="match status" value="1"/>
</dbReference>
<evidence type="ECO:0000256" key="4">
    <source>
        <dbReference type="ARBA" id="ARBA00012731"/>
    </source>
</evidence>
<evidence type="ECO:0000256" key="10">
    <source>
        <dbReference type="ARBA" id="ARBA00023316"/>
    </source>
</evidence>
<dbReference type="GO" id="GO:0071555">
    <property type="term" value="P:cell wall organization"/>
    <property type="evidence" value="ECO:0007669"/>
    <property type="project" value="UniProtKB-KW"/>
</dbReference>
<dbReference type="FunFam" id="3.40.120.10:FF:000013">
    <property type="entry name" value="Phosphoacetylglucosamine mutase"/>
    <property type="match status" value="1"/>
</dbReference>
<comment type="function">
    <text evidence="14">Catalyzes the conversion of GlcNAc-6-P into GlcNAc-1-P during the synthesis of uridine diphosphate/UDP-GlcNAc, a sugar nucleotide critical to multiple glycosylation pathways including protein N- and O-glycosylation.</text>
</comment>
<dbReference type="InterPro" id="IPR049022">
    <property type="entry name" value="AMG1_III"/>
</dbReference>
<dbReference type="PIRSF" id="PIRSF016408">
    <property type="entry name" value="PAGM"/>
    <property type="match status" value="1"/>
</dbReference>
<keyword evidence="8 14" id="KW-0413">Isomerase</keyword>
<evidence type="ECO:0000256" key="7">
    <source>
        <dbReference type="ARBA" id="ARBA00022842"/>
    </source>
</evidence>
<dbReference type="UniPathway" id="UPA00113">
    <property type="reaction ID" value="UER00530"/>
</dbReference>
<protein>
    <recommendedName>
        <fullName evidence="4 14">Phosphoacetylglucosamine mutase</fullName>
        <shortName evidence="14">PAGM</shortName>
        <ecNumber evidence="4 14">5.4.2.3</ecNumber>
    </recommendedName>
    <alternativeName>
        <fullName evidence="12 14">Acetylglucosamine phosphomutase</fullName>
    </alternativeName>
    <alternativeName>
        <fullName evidence="11 14">N-acetylglucosamine-phosphate mutase</fullName>
    </alternativeName>
</protein>
<evidence type="ECO:0000256" key="8">
    <source>
        <dbReference type="ARBA" id="ARBA00023235"/>
    </source>
</evidence>
<keyword evidence="22" id="KW-1185">Reference proteome</keyword>
<dbReference type="GO" id="GO:0046872">
    <property type="term" value="F:metal ion binding"/>
    <property type="evidence" value="ECO:0007669"/>
    <property type="project" value="UniProtKB-KW"/>
</dbReference>